<dbReference type="Gene3D" id="1.10.287.1080">
    <property type="entry name" value="MazG-like"/>
    <property type="match status" value="2"/>
</dbReference>
<dbReference type="GO" id="GO:0046076">
    <property type="term" value="P:dTTP catabolic process"/>
    <property type="evidence" value="ECO:0007669"/>
    <property type="project" value="TreeGrafter"/>
</dbReference>
<dbReference type="NCBIfam" id="NF007113">
    <property type="entry name" value="PRK09562.1"/>
    <property type="match status" value="1"/>
</dbReference>
<dbReference type="GO" id="GO:0006950">
    <property type="term" value="P:response to stress"/>
    <property type="evidence" value="ECO:0007669"/>
    <property type="project" value="UniProtKB-ARBA"/>
</dbReference>
<dbReference type="GO" id="GO:0006203">
    <property type="term" value="P:dGTP catabolic process"/>
    <property type="evidence" value="ECO:0007669"/>
    <property type="project" value="TreeGrafter"/>
</dbReference>
<proteinExistence type="predicted"/>
<name>A0A1G7WW16_9FIRM</name>
<keyword evidence="4" id="KW-1185">Reference proteome</keyword>
<dbReference type="Gene3D" id="3.40.1010.10">
    <property type="entry name" value="Cobalt-precorrin-4 Transmethylase, Domain 1"/>
    <property type="match status" value="1"/>
</dbReference>
<dbReference type="GO" id="GO:0046061">
    <property type="term" value="P:dATP catabolic process"/>
    <property type="evidence" value="ECO:0007669"/>
    <property type="project" value="TreeGrafter"/>
</dbReference>
<dbReference type="CDD" id="cd11723">
    <property type="entry name" value="YabN_N_like"/>
    <property type="match status" value="1"/>
</dbReference>
<feature type="domain" description="NTP pyrophosphohydrolase MazG-like" evidence="2">
    <location>
        <begin position="392"/>
        <end position="446"/>
    </location>
</feature>
<dbReference type="GO" id="GO:0047429">
    <property type="term" value="F:nucleoside triphosphate diphosphatase activity"/>
    <property type="evidence" value="ECO:0007669"/>
    <property type="project" value="InterPro"/>
</dbReference>
<dbReference type="SUPFAM" id="SSF101386">
    <property type="entry name" value="all-alpha NTP pyrophosphatases"/>
    <property type="match status" value="2"/>
</dbReference>
<dbReference type="CDD" id="cd11529">
    <property type="entry name" value="NTP-PPase_MazG_Cterm"/>
    <property type="match status" value="1"/>
</dbReference>
<dbReference type="InterPro" id="IPR048015">
    <property type="entry name" value="NTP-PPase_MazG-like_N"/>
</dbReference>
<dbReference type="InterPro" id="IPR035996">
    <property type="entry name" value="4pyrrol_Methylase_sf"/>
</dbReference>
<protein>
    <submittedName>
        <fullName evidence="3">Tetrapyrrole methylase family protein / MazG family protein</fullName>
    </submittedName>
</protein>
<accession>A0A1G7WW16</accession>
<sequence>MSSCLHVIGLGPAGLEQLTLGNYRRICSANKVFARTDQHPCVQELVAEGVCIESFDKIYAKENTFEEVYEKIIEHLRQELSKSPEVIYTVPGHPMVAEKTVQLIGERLAQEYDVVIHPAMSFVDEIFRVLKFDPIDGVSIINYSALKDFEHTGREWLIVPQVYNKLIASEVKLDLMEVYPDDAGVYVVQALGTTYEHIDRLPLYEMDHGEYDHLTTIVLPPNTEVTSFNRLAKVMKTLCSEGGCAWDREQTHESLKKYLIEESYEVIDAIEKQDMYNLCEELGDLLLQVVFHAQIATEAGTFGLKDVLSEVIQKMIRRHPHVFGEERAETADDVIVTWDKIKLKEKQNKAYKESDFFSDPKGLPALMLATSTQRRVGKIGFDWSDIEGPWAKVLEELKELENALVDEVGIREEFGDLLFAVVNLSRFLKLDAEEVLRDTIHKFQRRFLKMVELSKENGIDFELLSLEQMDVFWEKAKSQEKSGNME</sequence>
<dbReference type="InterPro" id="IPR004518">
    <property type="entry name" value="MazG-like_dom"/>
</dbReference>
<dbReference type="PANTHER" id="PTHR30522">
    <property type="entry name" value="NUCLEOSIDE TRIPHOSPHATE PYROPHOSPHOHYDROLASE"/>
    <property type="match status" value="1"/>
</dbReference>
<dbReference type="SUPFAM" id="SSF53790">
    <property type="entry name" value="Tetrapyrrole methylase"/>
    <property type="match status" value="1"/>
</dbReference>
<dbReference type="InterPro" id="IPR011551">
    <property type="entry name" value="NTP_PyrPHydrolase_MazG"/>
</dbReference>
<dbReference type="AlphaFoldDB" id="A0A1G7WW16"/>
<dbReference type="RefSeq" id="WP_092331528.1">
    <property type="nucleotide sequence ID" value="NZ_FNCP01000006.1"/>
</dbReference>
<dbReference type="InterPro" id="IPR024180">
    <property type="entry name" value="Tetrapyrrole_Mease/MazG_pred"/>
</dbReference>
<dbReference type="InterPro" id="IPR000878">
    <property type="entry name" value="4pyrrol_Mease"/>
</dbReference>
<evidence type="ECO:0000259" key="1">
    <source>
        <dbReference type="Pfam" id="PF00590"/>
    </source>
</evidence>
<dbReference type="InterPro" id="IPR014777">
    <property type="entry name" value="4pyrrole_Mease_sub1"/>
</dbReference>
<evidence type="ECO:0000259" key="2">
    <source>
        <dbReference type="Pfam" id="PF03819"/>
    </source>
</evidence>
<reference evidence="4" key="1">
    <citation type="submission" date="2016-10" db="EMBL/GenBank/DDBJ databases">
        <authorList>
            <person name="Varghese N."/>
            <person name="Submissions S."/>
        </authorList>
    </citation>
    <scope>NUCLEOTIDE SEQUENCE [LARGE SCALE GENOMIC DNA]</scope>
    <source>
        <strain evidence="4">DSM 8344</strain>
    </source>
</reference>
<dbReference type="InterPro" id="IPR048011">
    <property type="entry name" value="NTP-PPase_MazG-like_C"/>
</dbReference>
<dbReference type="Proteomes" id="UP000198656">
    <property type="component" value="Unassembled WGS sequence"/>
</dbReference>
<evidence type="ECO:0000313" key="3">
    <source>
        <dbReference type="EMBL" id="SDG76125.1"/>
    </source>
</evidence>
<dbReference type="GO" id="GO:0046047">
    <property type="term" value="P:TTP catabolic process"/>
    <property type="evidence" value="ECO:0007669"/>
    <property type="project" value="TreeGrafter"/>
</dbReference>
<dbReference type="GO" id="GO:0046081">
    <property type="term" value="P:dUTP catabolic process"/>
    <property type="evidence" value="ECO:0007669"/>
    <property type="project" value="TreeGrafter"/>
</dbReference>
<keyword evidence="3" id="KW-0489">Methyltransferase</keyword>
<dbReference type="GO" id="GO:0032259">
    <property type="term" value="P:methylation"/>
    <property type="evidence" value="ECO:0007669"/>
    <property type="project" value="UniProtKB-KW"/>
</dbReference>
<dbReference type="FunFam" id="1.10.287.1080:FF:000001">
    <property type="entry name" value="Nucleoside triphosphate pyrophosphohydrolase"/>
    <property type="match status" value="1"/>
</dbReference>
<dbReference type="GO" id="GO:0046052">
    <property type="term" value="P:UTP catabolic process"/>
    <property type="evidence" value="ECO:0007669"/>
    <property type="project" value="TreeGrafter"/>
</dbReference>
<dbReference type="PIRSF" id="PIRSF002845">
    <property type="entry name" value="Ttrprl_mtas_MazG"/>
    <property type="match status" value="1"/>
</dbReference>
<dbReference type="NCBIfam" id="TIGR00444">
    <property type="entry name" value="mazG"/>
    <property type="match status" value="1"/>
</dbReference>
<evidence type="ECO:0000313" key="4">
    <source>
        <dbReference type="Proteomes" id="UP000198656"/>
    </source>
</evidence>
<dbReference type="CDD" id="cd11528">
    <property type="entry name" value="NTP-PPase_MazG_Nterm"/>
    <property type="match status" value="1"/>
</dbReference>
<dbReference type="GO" id="GO:0008168">
    <property type="term" value="F:methyltransferase activity"/>
    <property type="evidence" value="ECO:0007669"/>
    <property type="project" value="UniProtKB-KW"/>
</dbReference>
<dbReference type="PANTHER" id="PTHR30522:SF0">
    <property type="entry name" value="NUCLEOSIDE TRIPHOSPHATE PYROPHOSPHOHYDROLASE"/>
    <property type="match status" value="1"/>
</dbReference>
<feature type="domain" description="Tetrapyrrole methylase" evidence="1">
    <location>
        <begin position="5"/>
        <end position="206"/>
    </location>
</feature>
<dbReference type="Pfam" id="PF00590">
    <property type="entry name" value="TP_methylase"/>
    <property type="match status" value="1"/>
</dbReference>
<gene>
    <name evidence="3" type="ORF">SAMN05443529_10631</name>
</gene>
<dbReference type="InterPro" id="IPR035013">
    <property type="entry name" value="YabN_N"/>
</dbReference>
<dbReference type="STRING" id="1121419.SAMN05443529_10631"/>
<keyword evidence="3" id="KW-0808">Transferase</keyword>
<dbReference type="EMBL" id="FNCP01000006">
    <property type="protein sequence ID" value="SDG76125.1"/>
    <property type="molecule type" value="Genomic_DNA"/>
</dbReference>
<dbReference type="OrthoDB" id="9808939at2"/>
<feature type="domain" description="NTP pyrophosphohydrolase MazG-like" evidence="2">
    <location>
        <begin position="250"/>
        <end position="323"/>
    </location>
</feature>
<organism evidence="3 4">
    <name type="scientific">Desulfosporosinus hippei DSM 8344</name>
    <dbReference type="NCBI Taxonomy" id="1121419"/>
    <lineage>
        <taxon>Bacteria</taxon>
        <taxon>Bacillati</taxon>
        <taxon>Bacillota</taxon>
        <taxon>Clostridia</taxon>
        <taxon>Eubacteriales</taxon>
        <taxon>Desulfitobacteriaceae</taxon>
        <taxon>Desulfosporosinus</taxon>
    </lineage>
</organism>
<dbReference type="Pfam" id="PF03819">
    <property type="entry name" value="MazG"/>
    <property type="match status" value="2"/>
</dbReference>